<dbReference type="InterPro" id="IPR036188">
    <property type="entry name" value="FAD/NAD-bd_sf"/>
</dbReference>
<reference evidence="7 8" key="1">
    <citation type="submission" date="2017-03" db="EMBL/GenBank/DDBJ databases">
        <authorList>
            <person name="Afonso C.L."/>
            <person name="Miller P.J."/>
            <person name="Scott M.A."/>
            <person name="Spackman E."/>
            <person name="Goraichik I."/>
            <person name="Dimitrov K.M."/>
            <person name="Suarez D.L."/>
            <person name="Swayne D.E."/>
        </authorList>
    </citation>
    <scope>NUCLEOTIDE SEQUENCE [LARGE SCALE GENOMIC DNA]</scope>
    <source>
        <strain evidence="7 8">CECT 7751</strain>
    </source>
</reference>
<dbReference type="SUPFAM" id="SSF55424">
    <property type="entry name" value="FAD/NAD-linked reductases, dimerisation (C-terminal) domain"/>
    <property type="match status" value="1"/>
</dbReference>
<keyword evidence="2" id="KW-0285">Flavoprotein</keyword>
<dbReference type="InterPro" id="IPR028202">
    <property type="entry name" value="Reductase_C"/>
</dbReference>
<dbReference type="PANTHER" id="PTHR43557">
    <property type="entry name" value="APOPTOSIS-INDUCING FACTOR 1"/>
    <property type="match status" value="1"/>
</dbReference>
<accession>A0A1X6YA48</accession>
<dbReference type="AlphaFoldDB" id="A0A1X6YA48"/>
<dbReference type="InterPro" id="IPR023753">
    <property type="entry name" value="FAD/NAD-binding_dom"/>
</dbReference>
<dbReference type="SUPFAM" id="SSF51905">
    <property type="entry name" value="FAD/NAD(P)-binding domain"/>
    <property type="match status" value="2"/>
</dbReference>
<dbReference type="EC" id="1.18.1.-" evidence="7"/>
<dbReference type="Pfam" id="PF14759">
    <property type="entry name" value="Reductase_C"/>
    <property type="match status" value="1"/>
</dbReference>
<feature type="domain" description="FAD/NAD(P)-binding" evidence="5">
    <location>
        <begin position="4"/>
        <end position="298"/>
    </location>
</feature>
<evidence type="ECO:0000259" key="6">
    <source>
        <dbReference type="Pfam" id="PF14759"/>
    </source>
</evidence>
<dbReference type="GO" id="GO:0005737">
    <property type="term" value="C:cytoplasm"/>
    <property type="evidence" value="ECO:0007669"/>
    <property type="project" value="TreeGrafter"/>
</dbReference>
<keyword evidence="8" id="KW-1185">Reference proteome</keyword>
<dbReference type="PRINTS" id="PR00411">
    <property type="entry name" value="PNDRDTASEI"/>
</dbReference>
<keyword evidence="4 7" id="KW-0560">Oxidoreductase</keyword>
<dbReference type="InterPro" id="IPR050446">
    <property type="entry name" value="FAD-oxidoreductase/Apoptosis"/>
</dbReference>
<keyword evidence="3" id="KW-0274">FAD</keyword>
<gene>
    <name evidence="7" type="primary">thcD_1</name>
    <name evidence="7" type="ORF">PSM7751_00397</name>
</gene>
<evidence type="ECO:0000259" key="5">
    <source>
        <dbReference type="Pfam" id="PF07992"/>
    </source>
</evidence>
<dbReference type="PANTHER" id="PTHR43557:SF2">
    <property type="entry name" value="RIESKE DOMAIN-CONTAINING PROTEIN-RELATED"/>
    <property type="match status" value="1"/>
</dbReference>
<evidence type="ECO:0000256" key="4">
    <source>
        <dbReference type="ARBA" id="ARBA00023002"/>
    </source>
</evidence>
<dbReference type="RefSeq" id="WP_085886308.1">
    <property type="nucleotide sequence ID" value="NZ_FWFN01000001.1"/>
</dbReference>
<feature type="domain" description="Reductase C-terminal" evidence="6">
    <location>
        <begin position="317"/>
        <end position="401"/>
    </location>
</feature>
<protein>
    <submittedName>
        <fullName evidence="7">Rhodocoxin reductase</fullName>
        <ecNumber evidence="7">1.18.1.-</ecNumber>
    </submittedName>
</protein>
<evidence type="ECO:0000256" key="2">
    <source>
        <dbReference type="ARBA" id="ARBA00022630"/>
    </source>
</evidence>
<proteinExistence type="predicted"/>
<evidence type="ECO:0000256" key="1">
    <source>
        <dbReference type="ARBA" id="ARBA00001974"/>
    </source>
</evidence>
<dbReference type="GO" id="GO:0016651">
    <property type="term" value="F:oxidoreductase activity, acting on NAD(P)H"/>
    <property type="evidence" value="ECO:0007669"/>
    <property type="project" value="TreeGrafter"/>
</dbReference>
<sequence>MSGIVVIGAGQAGCALVAKLRALDHDGPLTLLGAEPHPPYQRPPLSKKYLLGEMPRERLFLRPEAFYADQGITLRTGCAPDAIDRAARCVRIGDERLPYDQLVLTTGATPRRLPNMIGGGLDGVFTLRGIADVDALAPRMRPGARLLVVGGGYIGLEAAAVARGLGLQVTLIEAAPRILQRVAAPETSDYFRALHRAHGVDLREGTGLARLLGAGHVTGAELSDGSRVEADLVLAGIGVAPNVALAEAAGLPLDNGIAVDKLGRTGDPHIWAAGDCASFPWRDTRVRMESVQNAIDMAECVATNLLGAQTPYDPQPWFWSDQYDTKLQIAGLNAGYTRVVARPGARAGSLSHWYYAGDRLIALDAMNDPRAYMIGRRLLARDTSPDPALLAAPETDLKALAAA</sequence>
<dbReference type="Gene3D" id="3.30.390.30">
    <property type="match status" value="1"/>
</dbReference>
<dbReference type="InterPro" id="IPR016156">
    <property type="entry name" value="FAD/NAD-linked_Rdtase_dimer_sf"/>
</dbReference>
<dbReference type="EMBL" id="FWFN01000001">
    <property type="protein sequence ID" value="SLN15138.1"/>
    <property type="molecule type" value="Genomic_DNA"/>
</dbReference>
<dbReference type="PRINTS" id="PR00368">
    <property type="entry name" value="FADPNR"/>
</dbReference>
<dbReference type="Proteomes" id="UP000193963">
    <property type="component" value="Unassembled WGS sequence"/>
</dbReference>
<dbReference type="Pfam" id="PF07992">
    <property type="entry name" value="Pyr_redox_2"/>
    <property type="match status" value="1"/>
</dbReference>
<dbReference type="OrthoDB" id="7809559at2"/>
<comment type="cofactor">
    <cofactor evidence="1">
        <name>FAD</name>
        <dbReference type="ChEBI" id="CHEBI:57692"/>
    </cofactor>
</comment>
<evidence type="ECO:0000256" key="3">
    <source>
        <dbReference type="ARBA" id="ARBA00022827"/>
    </source>
</evidence>
<name>A0A1X6YA48_9RHOB</name>
<evidence type="ECO:0000313" key="7">
    <source>
        <dbReference type="EMBL" id="SLN15138.1"/>
    </source>
</evidence>
<dbReference type="Gene3D" id="3.50.50.60">
    <property type="entry name" value="FAD/NAD(P)-binding domain"/>
    <property type="match status" value="2"/>
</dbReference>
<evidence type="ECO:0000313" key="8">
    <source>
        <dbReference type="Proteomes" id="UP000193963"/>
    </source>
</evidence>
<organism evidence="7 8">
    <name type="scientific">Pseudooceanicola marinus</name>
    <dbReference type="NCBI Taxonomy" id="396013"/>
    <lineage>
        <taxon>Bacteria</taxon>
        <taxon>Pseudomonadati</taxon>
        <taxon>Pseudomonadota</taxon>
        <taxon>Alphaproteobacteria</taxon>
        <taxon>Rhodobacterales</taxon>
        <taxon>Paracoccaceae</taxon>
        <taxon>Pseudooceanicola</taxon>
    </lineage>
</organism>